<feature type="transmembrane region" description="Helical" evidence="11">
    <location>
        <begin position="14"/>
        <end position="35"/>
    </location>
</feature>
<keyword evidence="2" id="KW-0813">Transport</keyword>
<keyword evidence="4" id="KW-0349">Heme</keyword>
<comment type="subcellular location">
    <subcellularLocation>
        <location evidence="1">Cell membrane</location>
        <topology evidence="1">Multi-pass membrane protein</topology>
    </subcellularLocation>
</comment>
<dbReference type="Proteomes" id="UP000824969">
    <property type="component" value="Chromosome"/>
</dbReference>
<feature type="transmembrane region" description="Helical" evidence="11">
    <location>
        <begin position="160"/>
        <end position="183"/>
    </location>
</feature>
<keyword evidence="9" id="KW-0408">Iron</keyword>
<evidence type="ECO:0000256" key="3">
    <source>
        <dbReference type="ARBA" id="ARBA00022475"/>
    </source>
</evidence>
<sequence length="538" mass="60341">MPPASGEYDTRGDIWKIAGILVALALFIIVLYGYVIPLQGGLISSTAIRSSDLSGAEPQFQEQMPIQEVDLGASGRSIFIAFVMLTHILFANLHLGGAWVLLSLVILFLASRKERYSRLGKSVALFNVILFSAGATLAATGVLFFIALYPTFATQGFHIYWWPLLVEAILFGVEIFFVYTLWFTWARIGAAWHVLLAVGYPVSIYLQTLAIDTFVSGMLTPGAKTITWGAPGLLGMPWAEYLQWWFNPTLWPLQSHRVAAAISFFGFLLAFLAMLHFHDRTDPPSKKYWDWVGSFGILWGLLGLIAQPLLGLWYMYTIFTHQNQAFTNIMTGPRAWEMLMMVGLLSLLIVTVSVYFVERRERLLVRLGRHDIRTLFRAFALIAGVAGLVLVQPAWLGGIMEHDAGTWLNPIGIMYYKHIALLVLIAIGAIIVGIDLLALRGRRDEEWGNLSRASRMAALIAGALGTWIVIVMGYVRESARSPWLFYQIVPVPGEQTYPTPVPAYQIFVLWLIILGLVFAIFWFTSRVTSYHPEREEEV</sequence>
<reference evidence="12 13" key="1">
    <citation type="submission" date="2019-06" db="EMBL/GenBank/DDBJ databases">
        <title>Complete genome sequence of Methanoculleus chikugoensis strain MG62.</title>
        <authorList>
            <person name="Asakawa S."/>
            <person name="Dianou D."/>
        </authorList>
    </citation>
    <scope>NUCLEOTIDE SEQUENCE [LARGE SCALE GENOMIC DNA]</scope>
    <source>
        <strain evidence="12 13">MG62</strain>
    </source>
</reference>
<evidence type="ECO:0000313" key="13">
    <source>
        <dbReference type="Proteomes" id="UP000824969"/>
    </source>
</evidence>
<evidence type="ECO:0000256" key="8">
    <source>
        <dbReference type="ARBA" id="ARBA00022989"/>
    </source>
</evidence>
<protein>
    <submittedName>
        <fullName evidence="12">Uncharacterized protein</fullName>
    </submittedName>
</protein>
<keyword evidence="13" id="KW-1185">Reference proteome</keyword>
<name>A0ABN5XJQ4_9EURY</name>
<dbReference type="Pfam" id="PF01654">
    <property type="entry name" value="Cyt_bd_oxida_I"/>
    <property type="match status" value="1"/>
</dbReference>
<evidence type="ECO:0000256" key="10">
    <source>
        <dbReference type="ARBA" id="ARBA00023136"/>
    </source>
</evidence>
<dbReference type="InterPro" id="IPR002585">
    <property type="entry name" value="Cyt-d_ubiquinol_oxidase_su_1"/>
</dbReference>
<dbReference type="EMBL" id="AP019781">
    <property type="protein sequence ID" value="BBL68203.1"/>
    <property type="molecule type" value="Genomic_DNA"/>
</dbReference>
<keyword evidence="7" id="KW-0249">Electron transport</keyword>
<feature type="transmembrane region" description="Helical" evidence="11">
    <location>
        <begin position="415"/>
        <end position="437"/>
    </location>
</feature>
<feature type="transmembrane region" description="Helical" evidence="11">
    <location>
        <begin position="503"/>
        <end position="524"/>
    </location>
</feature>
<feature type="transmembrane region" description="Helical" evidence="11">
    <location>
        <begin position="289"/>
        <end position="316"/>
    </location>
</feature>
<keyword evidence="3" id="KW-1003">Cell membrane</keyword>
<accession>A0ABN5XJQ4</accession>
<evidence type="ECO:0000256" key="4">
    <source>
        <dbReference type="ARBA" id="ARBA00022617"/>
    </source>
</evidence>
<feature type="transmembrane region" description="Helical" evidence="11">
    <location>
        <begin position="336"/>
        <end position="357"/>
    </location>
</feature>
<evidence type="ECO:0000256" key="11">
    <source>
        <dbReference type="SAM" id="Phobius"/>
    </source>
</evidence>
<gene>
    <name evidence="12" type="ORF">MchiMG62_13840</name>
</gene>
<evidence type="ECO:0000256" key="1">
    <source>
        <dbReference type="ARBA" id="ARBA00004651"/>
    </source>
</evidence>
<feature type="transmembrane region" description="Helical" evidence="11">
    <location>
        <begin position="457"/>
        <end position="475"/>
    </location>
</feature>
<dbReference type="RefSeq" id="WP_221056361.1">
    <property type="nucleotide sequence ID" value="NZ_AP019781.1"/>
</dbReference>
<feature type="transmembrane region" description="Helical" evidence="11">
    <location>
        <begin position="78"/>
        <end position="111"/>
    </location>
</feature>
<keyword evidence="5 11" id="KW-0812">Transmembrane</keyword>
<keyword evidence="10 11" id="KW-0472">Membrane</keyword>
<evidence type="ECO:0000256" key="7">
    <source>
        <dbReference type="ARBA" id="ARBA00022982"/>
    </source>
</evidence>
<keyword evidence="8 11" id="KW-1133">Transmembrane helix</keyword>
<organism evidence="12 13">
    <name type="scientific">Methanoculleus chikugoensis</name>
    <dbReference type="NCBI Taxonomy" id="118126"/>
    <lineage>
        <taxon>Archaea</taxon>
        <taxon>Methanobacteriati</taxon>
        <taxon>Methanobacteriota</taxon>
        <taxon>Stenosarchaea group</taxon>
        <taxon>Methanomicrobia</taxon>
        <taxon>Methanomicrobiales</taxon>
        <taxon>Methanomicrobiaceae</taxon>
        <taxon>Methanoculleus</taxon>
    </lineage>
</organism>
<evidence type="ECO:0000256" key="6">
    <source>
        <dbReference type="ARBA" id="ARBA00022723"/>
    </source>
</evidence>
<proteinExistence type="predicted"/>
<evidence type="ECO:0000256" key="5">
    <source>
        <dbReference type="ARBA" id="ARBA00022692"/>
    </source>
</evidence>
<feature type="transmembrane region" description="Helical" evidence="11">
    <location>
        <begin position="123"/>
        <end position="148"/>
    </location>
</feature>
<evidence type="ECO:0000256" key="9">
    <source>
        <dbReference type="ARBA" id="ARBA00023004"/>
    </source>
</evidence>
<feature type="transmembrane region" description="Helical" evidence="11">
    <location>
        <begin position="378"/>
        <end position="395"/>
    </location>
</feature>
<keyword evidence="6" id="KW-0479">Metal-binding</keyword>
<evidence type="ECO:0000313" key="12">
    <source>
        <dbReference type="EMBL" id="BBL68203.1"/>
    </source>
</evidence>
<dbReference type="GeneID" id="66130909"/>
<feature type="transmembrane region" description="Helical" evidence="11">
    <location>
        <begin position="190"/>
        <end position="211"/>
    </location>
</feature>
<feature type="transmembrane region" description="Helical" evidence="11">
    <location>
        <begin position="258"/>
        <end position="277"/>
    </location>
</feature>
<evidence type="ECO:0000256" key="2">
    <source>
        <dbReference type="ARBA" id="ARBA00022448"/>
    </source>
</evidence>